<dbReference type="KEGG" id="pns:A9D12_06085"/>
<dbReference type="AlphaFoldDB" id="A0A192D3U9"/>
<dbReference type="RefSeq" id="WP_068350497.1">
    <property type="nucleotide sequence ID" value="NZ_CP016033.1"/>
</dbReference>
<gene>
    <name evidence="1" type="ORF">A9D12_06085</name>
</gene>
<sequence>MTREARRLALLRRQSLIAEVARKQALRSLAEALESEARGAALAQRSRALVAGSAPAAGVTSGADLQRRSVFTAGLAQLAMNAAEAAEDAARQRAWAGETLTRAETRSRRLAEMTAEARSAVAAVAARREAGHAAPLARKLHRPRND</sequence>
<organism evidence="1 2">
    <name type="scientific">Erythrobacter neustonensis</name>
    <dbReference type="NCBI Taxonomy" id="1112"/>
    <lineage>
        <taxon>Bacteria</taxon>
        <taxon>Pseudomonadati</taxon>
        <taxon>Pseudomonadota</taxon>
        <taxon>Alphaproteobacteria</taxon>
        <taxon>Sphingomonadales</taxon>
        <taxon>Erythrobacteraceae</taxon>
        <taxon>Erythrobacter/Porphyrobacter group</taxon>
        <taxon>Erythrobacter</taxon>
    </lineage>
</organism>
<dbReference type="EMBL" id="CP016033">
    <property type="protein sequence ID" value="ANK12587.1"/>
    <property type="molecule type" value="Genomic_DNA"/>
</dbReference>
<evidence type="ECO:0000313" key="1">
    <source>
        <dbReference type="EMBL" id="ANK12587.1"/>
    </source>
</evidence>
<evidence type="ECO:0000313" key="2">
    <source>
        <dbReference type="Proteomes" id="UP000078263"/>
    </source>
</evidence>
<keyword evidence="2" id="KW-1185">Reference proteome</keyword>
<protein>
    <submittedName>
        <fullName evidence="1">Uncharacterized protein</fullName>
    </submittedName>
</protein>
<dbReference type="OrthoDB" id="10013900at2"/>
<accession>A0A192D3U9</accession>
<name>A0A192D3U9_9SPHN</name>
<reference evidence="1 2" key="1">
    <citation type="submission" date="2016-05" db="EMBL/GenBank/DDBJ databases">
        <title>Compelete Genome Sequence of Bacteriochlorophyll-Synthesizing Bacterium Porphyrobacter neustonensis DSM 9434.</title>
        <authorList>
            <person name="Shi X.-L."/>
            <person name="Wu Y.-H."/>
            <person name="Cheng H."/>
            <person name="Xu L."/>
            <person name="Zhang X.-Q."/>
            <person name="Wang C.-S."/>
            <person name="Xu X.-W."/>
        </authorList>
    </citation>
    <scope>NUCLEOTIDE SEQUENCE [LARGE SCALE GENOMIC DNA]</scope>
    <source>
        <strain evidence="1 2">DSM 9434</strain>
    </source>
</reference>
<dbReference type="Proteomes" id="UP000078263">
    <property type="component" value="Chromosome"/>
</dbReference>
<proteinExistence type="predicted"/>
<dbReference type="STRING" id="1112.A9D12_06085"/>